<evidence type="ECO:0000313" key="2">
    <source>
        <dbReference type="EMBL" id="KAF2719772.1"/>
    </source>
</evidence>
<dbReference type="InterPro" id="IPR029063">
    <property type="entry name" value="SAM-dependent_MTases_sf"/>
</dbReference>
<dbReference type="OrthoDB" id="540004at2759"/>
<dbReference type="InterPro" id="IPR052356">
    <property type="entry name" value="Thiol_S-MT"/>
</dbReference>
<keyword evidence="1" id="KW-1133">Transmembrane helix</keyword>
<dbReference type="GO" id="GO:0032259">
    <property type="term" value="P:methylation"/>
    <property type="evidence" value="ECO:0007669"/>
    <property type="project" value="UniProtKB-KW"/>
</dbReference>
<dbReference type="GO" id="GO:0008168">
    <property type="term" value="F:methyltransferase activity"/>
    <property type="evidence" value="ECO:0007669"/>
    <property type="project" value="UniProtKB-KW"/>
</dbReference>
<organism evidence="2 3">
    <name type="scientific">Polychaeton citri CBS 116435</name>
    <dbReference type="NCBI Taxonomy" id="1314669"/>
    <lineage>
        <taxon>Eukaryota</taxon>
        <taxon>Fungi</taxon>
        <taxon>Dikarya</taxon>
        <taxon>Ascomycota</taxon>
        <taxon>Pezizomycotina</taxon>
        <taxon>Dothideomycetes</taxon>
        <taxon>Dothideomycetidae</taxon>
        <taxon>Capnodiales</taxon>
        <taxon>Capnodiaceae</taxon>
        <taxon>Polychaeton</taxon>
    </lineage>
</organism>
<dbReference type="CDD" id="cd02440">
    <property type="entry name" value="AdoMet_MTases"/>
    <property type="match status" value="1"/>
</dbReference>
<dbReference type="AlphaFoldDB" id="A0A9P4UL52"/>
<evidence type="ECO:0000313" key="3">
    <source>
        <dbReference type="Proteomes" id="UP000799441"/>
    </source>
</evidence>
<dbReference type="EMBL" id="MU003807">
    <property type="protein sequence ID" value="KAF2719772.1"/>
    <property type="molecule type" value="Genomic_DNA"/>
</dbReference>
<accession>A0A9P4UL52</accession>
<keyword evidence="2" id="KW-0808">Transferase</keyword>
<evidence type="ECO:0000256" key="1">
    <source>
        <dbReference type="SAM" id="Phobius"/>
    </source>
</evidence>
<keyword evidence="1" id="KW-0472">Membrane</keyword>
<sequence length="265" mass="29628">MPEPQPSGPLNLLRPLLLISYSAYYIIPTIVDCLVHFNLKTLTSFSDFKDAWFARFWSWFGPLSRENAEPSVLPLIQNNAAGVCLDIGPGSGQWLYLFAKASNPEISKIYGVEPNAGMHGELKENARKHGLDGIYEVIGCGAEELATKAGLQKNSVDTIITVQCLCSIPGPQNNIKELFPLLKPGGKWLVYEHIKTKYDTDFVGYWQRLINVIWPTFFNGCDICRPTDEWLLTAGEWEQVNLKPGQSEGPYDTVPHVVGTLTKRK</sequence>
<dbReference type="Pfam" id="PF13489">
    <property type="entry name" value="Methyltransf_23"/>
    <property type="match status" value="1"/>
</dbReference>
<reference evidence="2" key="1">
    <citation type="journal article" date="2020" name="Stud. Mycol.">
        <title>101 Dothideomycetes genomes: a test case for predicting lifestyles and emergence of pathogens.</title>
        <authorList>
            <person name="Haridas S."/>
            <person name="Albert R."/>
            <person name="Binder M."/>
            <person name="Bloem J."/>
            <person name="Labutti K."/>
            <person name="Salamov A."/>
            <person name="Andreopoulos B."/>
            <person name="Baker S."/>
            <person name="Barry K."/>
            <person name="Bills G."/>
            <person name="Bluhm B."/>
            <person name="Cannon C."/>
            <person name="Castanera R."/>
            <person name="Culley D."/>
            <person name="Daum C."/>
            <person name="Ezra D."/>
            <person name="Gonzalez J."/>
            <person name="Henrissat B."/>
            <person name="Kuo A."/>
            <person name="Liang C."/>
            <person name="Lipzen A."/>
            <person name="Lutzoni F."/>
            <person name="Magnuson J."/>
            <person name="Mondo S."/>
            <person name="Nolan M."/>
            <person name="Ohm R."/>
            <person name="Pangilinan J."/>
            <person name="Park H.-J."/>
            <person name="Ramirez L."/>
            <person name="Alfaro M."/>
            <person name="Sun H."/>
            <person name="Tritt A."/>
            <person name="Yoshinaga Y."/>
            <person name="Zwiers L.-H."/>
            <person name="Turgeon B."/>
            <person name="Goodwin S."/>
            <person name="Spatafora J."/>
            <person name="Crous P."/>
            <person name="Grigoriev I."/>
        </authorList>
    </citation>
    <scope>NUCLEOTIDE SEQUENCE</scope>
    <source>
        <strain evidence="2">CBS 116435</strain>
    </source>
</reference>
<dbReference type="PANTHER" id="PTHR45036">
    <property type="entry name" value="METHYLTRANSFERASE LIKE 7B"/>
    <property type="match status" value="1"/>
</dbReference>
<keyword evidence="1" id="KW-0812">Transmembrane</keyword>
<gene>
    <name evidence="2" type="ORF">K431DRAFT_286407</name>
</gene>
<dbReference type="SUPFAM" id="SSF53335">
    <property type="entry name" value="S-adenosyl-L-methionine-dependent methyltransferases"/>
    <property type="match status" value="1"/>
</dbReference>
<dbReference type="Proteomes" id="UP000799441">
    <property type="component" value="Unassembled WGS sequence"/>
</dbReference>
<dbReference type="PANTHER" id="PTHR45036:SF1">
    <property type="entry name" value="METHYLTRANSFERASE LIKE 7A"/>
    <property type="match status" value="1"/>
</dbReference>
<dbReference type="Gene3D" id="3.40.50.150">
    <property type="entry name" value="Vaccinia Virus protein VP39"/>
    <property type="match status" value="1"/>
</dbReference>
<comment type="caution">
    <text evidence="2">The sequence shown here is derived from an EMBL/GenBank/DDBJ whole genome shotgun (WGS) entry which is preliminary data.</text>
</comment>
<keyword evidence="3" id="KW-1185">Reference proteome</keyword>
<keyword evidence="2" id="KW-0489">Methyltransferase</keyword>
<feature type="transmembrane region" description="Helical" evidence="1">
    <location>
        <begin position="12"/>
        <end position="35"/>
    </location>
</feature>
<protein>
    <submittedName>
        <fullName evidence="2">S-adenosyl-L-methionine-dependent methyltransferase</fullName>
    </submittedName>
</protein>
<proteinExistence type="predicted"/>
<name>A0A9P4UL52_9PEZI</name>